<dbReference type="Pfam" id="PF00528">
    <property type="entry name" value="BPD_transp_1"/>
    <property type="match status" value="1"/>
</dbReference>
<proteinExistence type="inferred from homology"/>
<dbReference type="SUPFAM" id="SSF161098">
    <property type="entry name" value="MetI-like"/>
    <property type="match status" value="2"/>
</dbReference>
<dbReference type="Proteomes" id="UP000001353">
    <property type="component" value="Chromosome"/>
</dbReference>
<feature type="domain" description="ABC transmembrane type-1" evidence="9">
    <location>
        <begin position="48"/>
        <end position="254"/>
    </location>
</feature>
<dbReference type="GO" id="GO:0005886">
    <property type="term" value="C:plasma membrane"/>
    <property type="evidence" value="ECO:0007669"/>
    <property type="project" value="UniProtKB-SubCell"/>
</dbReference>
<feature type="transmembrane region" description="Helical" evidence="8">
    <location>
        <begin position="51"/>
        <end position="74"/>
    </location>
</feature>
<feature type="domain" description="ABC transmembrane type-1" evidence="9">
    <location>
        <begin position="324"/>
        <end position="530"/>
    </location>
</feature>
<dbReference type="EMBL" id="CP002623">
    <property type="protein sequence ID" value="AEI95660.1"/>
    <property type="molecule type" value="Genomic_DNA"/>
</dbReference>
<evidence type="ECO:0000256" key="3">
    <source>
        <dbReference type="ARBA" id="ARBA00022475"/>
    </source>
</evidence>
<keyword evidence="7 8" id="KW-0472">Membrane</keyword>
<dbReference type="AlphaFoldDB" id="F7ZC87"/>
<dbReference type="GO" id="GO:0055085">
    <property type="term" value="P:transmembrane transport"/>
    <property type="evidence" value="ECO:0007669"/>
    <property type="project" value="InterPro"/>
</dbReference>
<evidence type="ECO:0000256" key="2">
    <source>
        <dbReference type="ARBA" id="ARBA00022448"/>
    </source>
</evidence>
<feature type="transmembrane region" description="Helical" evidence="8">
    <location>
        <begin position="328"/>
        <end position="348"/>
    </location>
</feature>
<dbReference type="Gene3D" id="1.10.3720.10">
    <property type="entry name" value="MetI-like"/>
    <property type="match status" value="2"/>
</dbReference>
<feature type="transmembrane region" description="Helical" evidence="8">
    <location>
        <begin position="398"/>
        <end position="419"/>
    </location>
</feature>
<dbReference type="CDD" id="cd06261">
    <property type="entry name" value="TM_PBP2"/>
    <property type="match status" value="2"/>
</dbReference>
<comment type="subcellular location">
    <subcellularLocation>
        <location evidence="1">Cell inner membrane</location>
        <topology evidence="1">Multi-pass membrane protein</topology>
    </subcellularLocation>
    <subcellularLocation>
        <location evidence="8">Cell membrane</location>
        <topology evidence="8">Multi-pass membrane protein</topology>
    </subcellularLocation>
</comment>
<reference evidence="10 11" key="1">
    <citation type="journal article" date="2011" name="BMC Genomics">
        <title>Comparative genome analysis and genome-guided physiological analysis of Roseobacter litoralis.</title>
        <authorList>
            <person name="Kalhoefer D."/>
            <person name="Thole S."/>
            <person name="Voget S."/>
            <person name="Lehmann R."/>
            <person name="Liesegang H."/>
            <person name="Wollher A."/>
            <person name="Daniel R."/>
            <person name="Simon M."/>
            <person name="Brinkhoff T."/>
        </authorList>
    </citation>
    <scope>NUCLEOTIDE SEQUENCE [LARGE SCALE GENOMIC DNA]</scope>
    <source>
        <strain evidence="11">ATCC 49566 / DSM 6996 / JCM 21268 / NBRC 15278 / OCh 149</strain>
    </source>
</reference>
<evidence type="ECO:0000256" key="7">
    <source>
        <dbReference type="ARBA" id="ARBA00023136"/>
    </source>
</evidence>
<dbReference type="InterPro" id="IPR000515">
    <property type="entry name" value="MetI-like"/>
</dbReference>
<keyword evidence="4" id="KW-0997">Cell inner membrane</keyword>
<keyword evidence="3" id="KW-1003">Cell membrane</keyword>
<protein>
    <submittedName>
        <fullName evidence="10">Fe(3+)-transport system protein SfuB</fullName>
    </submittedName>
</protein>
<keyword evidence="5 8" id="KW-0812">Transmembrane</keyword>
<dbReference type="FunFam" id="1.10.3720.10:FF:000088">
    <property type="entry name" value="Iron(III) ABC transporter, permease protein"/>
    <property type="match status" value="1"/>
</dbReference>
<keyword evidence="6 8" id="KW-1133">Transmembrane helix</keyword>
<keyword evidence="11" id="KW-1185">Reference proteome</keyword>
<dbReference type="eggNOG" id="COG1178">
    <property type="taxonomic scope" value="Bacteria"/>
</dbReference>
<feature type="transmembrane region" description="Helical" evidence="8">
    <location>
        <begin position="512"/>
        <end position="532"/>
    </location>
</feature>
<evidence type="ECO:0000256" key="4">
    <source>
        <dbReference type="ARBA" id="ARBA00022519"/>
    </source>
</evidence>
<dbReference type="KEGG" id="rli:RLO149_c037460"/>
<accession>F7ZC87</accession>
<feature type="transmembrane region" description="Helical" evidence="8">
    <location>
        <begin position="136"/>
        <end position="159"/>
    </location>
</feature>
<evidence type="ECO:0000259" key="9">
    <source>
        <dbReference type="PROSITE" id="PS50928"/>
    </source>
</evidence>
<evidence type="ECO:0000256" key="5">
    <source>
        <dbReference type="ARBA" id="ARBA00022692"/>
    </source>
</evidence>
<gene>
    <name evidence="10" type="primary">sfuB</name>
    <name evidence="10" type="ordered locus">RLO149_c037460</name>
</gene>
<feature type="transmembrane region" description="Helical" evidence="8">
    <location>
        <begin position="86"/>
        <end position="104"/>
    </location>
</feature>
<evidence type="ECO:0000256" key="8">
    <source>
        <dbReference type="RuleBase" id="RU363032"/>
    </source>
</evidence>
<evidence type="ECO:0000313" key="10">
    <source>
        <dbReference type="EMBL" id="AEI95660.1"/>
    </source>
</evidence>
<dbReference type="RefSeq" id="WP_013963543.1">
    <property type="nucleotide sequence ID" value="NC_015730.1"/>
</dbReference>
<name>F7ZC87_ROSLO</name>
<dbReference type="PROSITE" id="PS50928">
    <property type="entry name" value="ABC_TM1"/>
    <property type="match status" value="2"/>
</dbReference>
<dbReference type="PANTHER" id="PTHR43357">
    <property type="entry name" value="INNER MEMBRANE ABC TRANSPORTER PERMEASE PROTEIN YDCV"/>
    <property type="match status" value="1"/>
</dbReference>
<dbReference type="STRING" id="391595.RLO149_c037460"/>
<evidence type="ECO:0000313" key="11">
    <source>
        <dbReference type="Proteomes" id="UP000001353"/>
    </source>
</evidence>
<evidence type="ECO:0000256" key="1">
    <source>
        <dbReference type="ARBA" id="ARBA00004429"/>
    </source>
</evidence>
<dbReference type="HOGENOM" id="CLU_021838_0_2_5"/>
<organism evidence="10 11">
    <name type="scientific">Roseobacter litoralis (strain ATCC 49566 / DSM 6996 / JCM 21268 / NBRC 15278 / OCh 149)</name>
    <dbReference type="NCBI Taxonomy" id="391595"/>
    <lineage>
        <taxon>Bacteria</taxon>
        <taxon>Pseudomonadati</taxon>
        <taxon>Pseudomonadota</taxon>
        <taxon>Alphaproteobacteria</taxon>
        <taxon>Rhodobacterales</taxon>
        <taxon>Roseobacteraceae</taxon>
        <taxon>Roseobacter</taxon>
    </lineage>
</organism>
<sequence>MDKQIIRGIALFVAAICLLPIVGVIAAAAFSSFDTLGQLADTVLWRYTWTTLVLVVLVAIGSIVIGATTAWLVVTSEFRGRRFFEIALVVPLAFPAYVLAYAYTDILDHPGIVQTTLRSLMGWGPRDYWFPEIRSLGGAALMLTLVLYPYVYLLTRAGFRMQAATPFYAARSLGSSPLRAFLRVSLPMARPAIAAGTLLVVMETIADFGTVAHFSVQTFATGIYTSWFGLGDRGAAAQLALGLLAFALLVAMLEYMNRGAAAYASKGRQEPFVRFTLTGYRAFAAQFACAVPVLLGVILPTITLILMGLRSEQDIFSPRYMRFIQSTLTLASIAAVVTVFAAILLGTFNRVSPGRSALASLFIGRLGYAVPGGVIAIGLLVPFANFDNWLDARMESSFGISTGLLISGSIWLMIAAYMIRFLAAAIGAYDSGLATVTPNVDAASRVLGRSAWGTVRDIHLSVLRPSILTAMLIVFVDTVKELPATLILRPFNYDTLAVHAFRLASDERLEGAAVPSLMIAGIGLIPVIILCAQISEWRKAKA</sequence>
<evidence type="ECO:0000256" key="6">
    <source>
        <dbReference type="ARBA" id="ARBA00022989"/>
    </source>
</evidence>
<dbReference type="OrthoDB" id="9790211at2"/>
<feature type="transmembrane region" description="Helical" evidence="8">
    <location>
        <begin position="283"/>
        <end position="307"/>
    </location>
</feature>
<feature type="transmembrane region" description="Helical" evidence="8">
    <location>
        <begin position="235"/>
        <end position="253"/>
    </location>
</feature>
<keyword evidence="2 8" id="KW-0813">Transport</keyword>
<feature type="transmembrane region" description="Helical" evidence="8">
    <location>
        <begin position="368"/>
        <end position="386"/>
    </location>
</feature>
<comment type="similarity">
    <text evidence="8">Belongs to the binding-protein-dependent transport system permease family.</text>
</comment>
<dbReference type="InterPro" id="IPR035906">
    <property type="entry name" value="MetI-like_sf"/>
</dbReference>
<dbReference type="PANTHER" id="PTHR43357:SF3">
    <property type="entry name" value="FE(3+)-TRANSPORT SYSTEM PERMEASE PROTEIN FBPB 2"/>
    <property type="match status" value="1"/>
</dbReference>